<dbReference type="PANTHER" id="PTHR42893">
    <property type="entry name" value="PROTEIN DETOXIFICATION 44, CHLOROPLASTIC-RELATED"/>
    <property type="match status" value="1"/>
</dbReference>
<accession>A0AAV8ULV5</accession>
<dbReference type="Pfam" id="PF01554">
    <property type="entry name" value="MatE"/>
    <property type="match status" value="2"/>
</dbReference>
<feature type="transmembrane region" description="Helical" evidence="7">
    <location>
        <begin position="428"/>
        <end position="448"/>
    </location>
</feature>
<sequence length="536" mass="57327">MSEEGYNRDVRCASFVPGLLGSSPGNGRNTSACRQRRTGRRRDGFRPGPAIPSSAVEHENSELVEARKPSAFLNSVRNVFRVQELDKEAARLALPAVGSFALEPSVSLVNTAFIARLGHHAIGSVAIGKGVFNLFTMPMNFLGIATLPRIAAESSENPEEASRILASTLLVAFGAGIVIMIVLGVFTVPISSKLGASSLLLEQTSIYLRYRIISAPVFLVSNVAVAAFRAFQDTATPLGTSIFVDVVNLALHPFFMFYLGLGVAGAAIAQAATQLLHAIVSLSILIRRGWLDPAHLLEFPAKSRLAHLARDGFALTFRSLSIISVLNLANVAASMRGSLCLAAFEVQRQIWSLLGGVLDAISVAGQSIVPVALGKKDYAHARRAASRLLQIAFIAGCVNGSILILAGYPLAQAFASSRTTLDSITSCLPIMAVFIPLNAMVFVLEGVYSSARRFGTLSSTIVFSGGISALFLIFLQRHLSLGLGYIWVAVNLMMALRFLILSVIYKSRYMPIPKVTQELASRGEEFAGDGVSKESV</sequence>
<keyword evidence="3 7" id="KW-0812">Transmembrane</keyword>
<dbReference type="PANTHER" id="PTHR42893:SF46">
    <property type="entry name" value="PROTEIN DETOXIFICATION 44, CHLOROPLASTIC"/>
    <property type="match status" value="1"/>
</dbReference>
<feature type="transmembrane region" description="Helical" evidence="7">
    <location>
        <begin position="242"/>
        <end position="261"/>
    </location>
</feature>
<dbReference type="AlphaFoldDB" id="A0AAV8ULV5"/>
<keyword evidence="4 7" id="KW-1133">Transmembrane helix</keyword>
<evidence type="ECO:0008006" key="10">
    <source>
        <dbReference type="Google" id="ProtNLM"/>
    </source>
</evidence>
<evidence type="ECO:0000256" key="3">
    <source>
        <dbReference type="ARBA" id="ARBA00022692"/>
    </source>
</evidence>
<protein>
    <recommendedName>
        <fullName evidence="10">Protein DETOXIFICATION</fullName>
    </recommendedName>
</protein>
<feature type="transmembrane region" description="Helical" evidence="7">
    <location>
        <begin position="210"/>
        <end position="230"/>
    </location>
</feature>
<proteinExistence type="inferred from homology"/>
<organism evidence="8 9">
    <name type="scientific">Rhodosorus marinus</name>
    <dbReference type="NCBI Taxonomy" id="101924"/>
    <lineage>
        <taxon>Eukaryota</taxon>
        <taxon>Rhodophyta</taxon>
        <taxon>Stylonematophyceae</taxon>
        <taxon>Stylonematales</taxon>
        <taxon>Stylonemataceae</taxon>
        <taxon>Rhodosorus</taxon>
    </lineage>
</organism>
<evidence type="ECO:0000256" key="6">
    <source>
        <dbReference type="SAM" id="MobiDB-lite"/>
    </source>
</evidence>
<name>A0AAV8ULV5_9RHOD</name>
<dbReference type="EMBL" id="JAMWBK010000009">
    <property type="protein sequence ID" value="KAJ8902252.1"/>
    <property type="molecule type" value="Genomic_DNA"/>
</dbReference>
<evidence type="ECO:0000256" key="5">
    <source>
        <dbReference type="ARBA" id="ARBA00023136"/>
    </source>
</evidence>
<dbReference type="GO" id="GO:0015297">
    <property type="term" value="F:antiporter activity"/>
    <property type="evidence" value="ECO:0007669"/>
    <property type="project" value="InterPro"/>
</dbReference>
<comment type="caution">
    <text evidence="8">The sequence shown here is derived from an EMBL/GenBank/DDBJ whole genome shotgun (WGS) entry which is preliminary data.</text>
</comment>
<dbReference type="GO" id="GO:0042910">
    <property type="term" value="F:xenobiotic transmembrane transporter activity"/>
    <property type="evidence" value="ECO:0007669"/>
    <property type="project" value="InterPro"/>
</dbReference>
<dbReference type="InterPro" id="IPR002528">
    <property type="entry name" value="MATE_fam"/>
</dbReference>
<feature type="transmembrane region" description="Helical" evidence="7">
    <location>
        <begin position="485"/>
        <end position="505"/>
    </location>
</feature>
<evidence type="ECO:0000313" key="9">
    <source>
        <dbReference type="Proteomes" id="UP001157974"/>
    </source>
</evidence>
<feature type="transmembrane region" description="Helical" evidence="7">
    <location>
        <begin position="385"/>
        <end position="408"/>
    </location>
</feature>
<evidence type="ECO:0000256" key="7">
    <source>
        <dbReference type="SAM" id="Phobius"/>
    </source>
</evidence>
<dbReference type="InterPro" id="IPR044644">
    <property type="entry name" value="DinF-like"/>
</dbReference>
<dbReference type="NCBIfam" id="TIGR00797">
    <property type="entry name" value="matE"/>
    <property type="match status" value="1"/>
</dbReference>
<dbReference type="Proteomes" id="UP001157974">
    <property type="component" value="Unassembled WGS sequence"/>
</dbReference>
<evidence type="ECO:0000256" key="1">
    <source>
        <dbReference type="ARBA" id="ARBA00004141"/>
    </source>
</evidence>
<gene>
    <name evidence="8" type="ORF">NDN08_006659</name>
</gene>
<reference evidence="8 9" key="1">
    <citation type="journal article" date="2023" name="Nat. Commun.">
        <title>Origin of minicircular mitochondrial genomes in red algae.</title>
        <authorList>
            <person name="Lee Y."/>
            <person name="Cho C.H."/>
            <person name="Lee Y.M."/>
            <person name="Park S.I."/>
            <person name="Yang J.H."/>
            <person name="West J.A."/>
            <person name="Bhattacharya D."/>
            <person name="Yoon H.S."/>
        </authorList>
    </citation>
    <scope>NUCLEOTIDE SEQUENCE [LARGE SCALE GENOMIC DNA]</scope>
    <source>
        <strain evidence="8 9">CCMP1338</strain>
        <tissue evidence="8">Whole cell</tissue>
    </source>
</reference>
<comment type="subcellular location">
    <subcellularLocation>
        <location evidence="1">Membrane</location>
        <topology evidence="1">Multi-pass membrane protein</topology>
    </subcellularLocation>
</comment>
<feature type="transmembrane region" description="Helical" evidence="7">
    <location>
        <begin position="164"/>
        <end position="190"/>
    </location>
</feature>
<evidence type="ECO:0000256" key="2">
    <source>
        <dbReference type="ARBA" id="ARBA00010199"/>
    </source>
</evidence>
<feature type="region of interest" description="Disordered" evidence="6">
    <location>
        <begin position="21"/>
        <end position="60"/>
    </location>
</feature>
<feature type="compositionally biased region" description="Polar residues" evidence="6">
    <location>
        <begin position="23"/>
        <end position="33"/>
    </location>
</feature>
<evidence type="ECO:0000256" key="4">
    <source>
        <dbReference type="ARBA" id="ARBA00022989"/>
    </source>
</evidence>
<feature type="transmembrane region" description="Helical" evidence="7">
    <location>
        <begin position="460"/>
        <end position="479"/>
    </location>
</feature>
<keyword evidence="9" id="KW-1185">Reference proteome</keyword>
<evidence type="ECO:0000313" key="8">
    <source>
        <dbReference type="EMBL" id="KAJ8902252.1"/>
    </source>
</evidence>
<keyword evidence="5 7" id="KW-0472">Membrane</keyword>
<comment type="similarity">
    <text evidence="2">Belongs to the multi antimicrobial extrusion (MATE) (TC 2.A.66.1) family.</text>
</comment>
<dbReference type="GO" id="GO:0016020">
    <property type="term" value="C:membrane"/>
    <property type="evidence" value="ECO:0007669"/>
    <property type="project" value="UniProtKB-SubCell"/>
</dbReference>